<proteinExistence type="predicted"/>
<evidence type="ECO:0000313" key="1">
    <source>
        <dbReference type="Proteomes" id="UP000050790"/>
    </source>
</evidence>
<protein>
    <submittedName>
        <fullName evidence="2">Uncharacterized protein</fullName>
    </submittedName>
</protein>
<dbReference type="PANTHER" id="PTHR23052:SF1">
    <property type="entry name" value="AXONEMAL DYNEIN LIGHT CHAIN DOMAIN-CONTAINING PROTEIN 1"/>
    <property type="match status" value="1"/>
</dbReference>
<organism evidence="1 2">
    <name type="scientific">Schistosoma margrebowiei</name>
    <dbReference type="NCBI Taxonomy" id="48269"/>
    <lineage>
        <taxon>Eukaryota</taxon>
        <taxon>Metazoa</taxon>
        <taxon>Spiralia</taxon>
        <taxon>Lophotrochozoa</taxon>
        <taxon>Platyhelminthes</taxon>
        <taxon>Trematoda</taxon>
        <taxon>Digenea</taxon>
        <taxon>Strigeidida</taxon>
        <taxon>Schistosomatoidea</taxon>
        <taxon>Schistosomatidae</taxon>
        <taxon>Schistosoma</taxon>
    </lineage>
</organism>
<dbReference type="InterPro" id="IPR052845">
    <property type="entry name" value="Axonemal_dynein_LC_domain"/>
</dbReference>
<dbReference type="WBParaSite" id="SMRG1_56340.1">
    <property type="protein sequence ID" value="SMRG1_56340.1"/>
    <property type="gene ID" value="SMRG1_56340"/>
</dbReference>
<dbReference type="PANTHER" id="PTHR23052">
    <property type="entry name" value="AXONEMAL DYNEIN LIGHT CHAIN DOMAIN-CONTAINING PROTEIN 1"/>
    <property type="match status" value="1"/>
</dbReference>
<accession>A0AA84ZZC3</accession>
<name>A0AA84ZZC3_9TREM</name>
<dbReference type="Proteomes" id="UP000050790">
    <property type="component" value="Unassembled WGS sequence"/>
</dbReference>
<sequence length="788" mass="94093">MTWSLWYFQRNRERFKHLLDKLIRNSVSSGHCIVVPTCFHEHALRSLLLEGLSHRCFSIVRFDVCNAIQVEDNQFTVFFKDTSGQIIILPKLLPNFCKDTEVVKLRESPSGICHLYNNKRNSTNFTMIFLKSIDQENKYYHSYLEKFIFQETVQCYERGKLLADIRMIYKNFIESLPIKFSNLFTELFCQEILCQKTLQLNEQHVNETMDILHRIKAISETNKTYKMEEEDIAIKLKAKLSEASMREYLLSEFKHYYTNQRKHSKDRLENMKNNYKLWNNSLKVLNYHVYNQISNIPMFNLPILYFKLQQIVEIWGFIGIWLIELLKQYDITILNQMNKIIWNDWYIQFESIENDLYIHNHECKLYLEKLDSILKSLDTYFQHNRLMNTQNGLNDLLDLLSNLLKISNECLDLFNGERVLNIEEKLVTLDHIQNCLFEMFYQSSHCDELMLEDSTNYEKEITIQLQKELTNMIVNRRIQLHDGNGIVQLLTKIIRNIEHFIQFIQFNTENYVNNENSKIYSSLRLNNQSQISMDELELHYKNLCQQYNYWIETINNILHCKCSIYDNELPLKQMSRPYSIDETCTVTFDKLGSRVIKHLDQKNICISYDHKTILSRLNSFKLYAEKWIEYLNKIENFNDTQTFKNVKDYLNVHSGSRKLLGVYNQSIIRYLQSTDGTIREHLLANIMDGQSVQNNNDDTELIVQLSNHNLMNIKLAYLTLLKQNELSQLLNKIEMTTMEFDKETTIIEQQWKHLCNTIDCLQYQFDMKQNELKRLNDILLIKMEVLNE</sequence>
<reference evidence="2" key="1">
    <citation type="submission" date="2023-11" db="UniProtKB">
        <authorList>
            <consortium name="WormBaseParasite"/>
        </authorList>
    </citation>
    <scope>IDENTIFICATION</scope>
</reference>
<dbReference type="AlphaFoldDB" id="A0AA84ZZC3"/>
<evidence type="ECO:0000313" key="2">
    <source>
        <dbReference type="WBParaSite" id="SMRG1_56340.1"/>
    </source>
</evidence>